<sequence length="508" mass="56100">MQNYLLLKKTKKLDPNMSWRKMDIGSQERLLGGEAEDSSNMRERICTESKKIWRIAVPAILSRVALLGTWMVTQAFIGHIGEVQFAAYAMVQAVLQRFAIGITLGMSSATETLCGQAFGAKQYHMMGIYLQRSWIINIVITTILLPLFFFATPILRLLGEDEDIASQANTLALWCIPQLYSLIFSTTIQMYLQAQLKNFILIFITLTAFLLQILLSWLFVDVFDYGVSGAMGALSLSNLVLVLGEFVYVLGWCPETWRGFTKAAFYDIFPVLKLSVSSGLMICLELWYSSVLVLLAGYMKNATIAISTFSICLNVITCEMMIGLGFLVTASVRVSNELGAGNTKAAKFAVKVILSTSICVGLLFSVLCFIFSSQISYIFSTSEAIAKSVSSLRTLLAISVFLNGVQPVLSGVAVGAGWQSVVAFINIGSYYVIGIPVGALLGYVAHMQVMGIWVGMIFGVATQTFVLLYMTWKTDWEEQVTNTSERLNRWLLKPSEEAINSQSHTSEA</sequence>
<evidence type="ECO:0000256" key="2">
    <source>
        <dbReference type="ARBA" id="ARBA00010199"/>
    </source>
</evidence>
<feature type="transmembrane region" description="Helical" evidence="6">
    <location>
        <begin position="199"/>
        <end position="220"/>
    </location>
</feature>
<feature type="transmembrane region" description="Helical" evidence="6">
    <location>
        <begin position="171"/>
        <end position="192"/>
    </location>
</feature>
<proteinExistence type="inferred from homology"/>
<keyword evidence="4 6" id="KW-1133">Transmembrane helix</keyword>
<evidence type="ECO:0000313" key="7">
    <source>
        <dbReference type="EMBL" id="KAF5725760.1"/>
    </source>
</evidence>
<evidence type="ECO:0000256" key="5">
    <source>
        <dbReference type="ARBA" id="ARBA00023136"/>
    </source>
</evidence>
<feature type="transmembrane region" description="Helical" evidence="6">
    <location>
        <begin position="450"/>
        <end position="470"/>
    </location>
</feature>
<protein>
    <recommendedName>
        <fullName evidence="6">Protein DETOXIFICATION</fullName>
    </recommendedName>
    <alternativeName>
        <fullName evidence="6">Multidrug and toxic compound extrusion protein</fullName>
    </alternativeName>
</protein>
<gene>
    <name evidence="7" type="ORF">HS088_TW23G00489</name>
</gene>
<feature type="transmembrane region" description="Helical" evidence="6">
    <location>
        <begin position="134"/>
        <end position="159"/>
    </location>
</feature>
<dbReference type="AlphaFoldDB" id="A0A7J7BV37"/>
<evidence type="ECO:0000313" key="8">
    <source>
        <dbReference type="Proteomes" id="UP000593562"/>
    </source>
</evidence>
<comment type="subcellular location">
    <subcellularLocation>
        <location evidence="1">Membrane</location>
        <topology evidence="1">Multi-pass membrane protein</topology>
    </subcellularLocation>
</comment>
<keyword evidence="5 6" id="KW-0472">Membrane</keyword>
<feature type="transmembrane region" description="Helical" evidence="6">
    <location>
        <begin position="274"/>
        <end position="298"/>
    </location>
</feature>
<feature type="transmembrane region" description="Helical" evidence="6">
    <location>
        <begin position="392"/>
        <end position="414"/>
    </location>
</feature>
<keyword evidence="3 6" id="KW-0812">Transmembrane</keyword>
<dbReference type="NCBIfam" id="TIGR00797">
    <property type="entry name" value="matE"/>
    <property type="match status" value="1"/>
</dbReference>
<dbReference type="GO" id="GO:0015297">
    <property type="term" value="F:antiporter activity"/>
    <property type="evidence" value="ECO:0007669"/>
    <property type="project" value="InterPro"/>
</dbReference>
<feature type="transmembrane region" description="Helical" evidence="6">
    <location>
        <begin position="348"/>
        <end position="372"/>
    </location>
</feature>
<dbReference type="PANTHER" id="PTHR11206">
    <property type="entry name" value="MULTIDRUG RESISTANCE PROTEIN"/>
    <property type="match status" value="1"/>
</dbReference>
<feature type="transmembrane region" description="Helical" evidence="6">
    <location>
        <begin position="52"/>
        <end position="73"/>
    </location>
</feature>
<evidence type="ECO:0000256" key="6">
    <source>
        <dbReference type="RuleBase" id="RU004914"/>
    </source>
</evidence>
<evidence type="ECO:0000256" key="1">
    <source>
        <dbReference type="ARBA" id="ARBA00004141"/>
    </source>
</evidence>
<dbReference type="GO" id="GO:1990961">
    <property type="term" value="P:xenobiotic detoxification by transmembrane export across the plasma membrane"/>
    <property type="evidence" value="ECO:0007669"/>
    <property type="project" value="InterPro"/>
</dbReference>
<keyword evidence="8" id="KW-1185">Reference proteome</keyword>
<evidence type="ECO:0000256" key="3">
    <source>
        <dbReference type="ARBA" id="ARBA00022692"/>
    </source>
</evidence>
<organism evidence="7 8">
    <name type="scientific">Tripterygium wilfordii</name>
    <name type="common">Thunder God vine</name>
    <dbReference type="NCBI Taxonomy" id="458696"/>
    <lineage>
        <taxon>Eukaryota</taxon>
        <taxon>Viridiplantae</taxon>
        <taxon>Streptophyta</taxon>
        <taxon>Embryophyta</taxon>
        <taxon>Tracheophyta</taxon>
        <taxon>Spermatophyta</taxon>
        <taxon>Magnoliopsida</taxon>
        <taxon>eudicotyledons</taxon>
        <taxon>Gunneridae</taxon>
        <taxon>Pentapetalae</taxon>
        <taxon>rosids</taxon>
        <taxon>fabids</taxon>
        <taxon>Celastrales</taxon>
        <taxon>Celastraceae</taxon>
        <taxon>Tripterygium</taxon>
    </lineage>
</organism>
<name>A0A7J7BV37_TRIWF</name>
<feature type="transmembrane region" description="Helical" evidence="6">
    <location>
        <begin position="304"/>
        <end position="328"/>
    </location>
</feature>
<dbReference type="InterPro" id="IPR045069">
    <property type="entry name" value="MATE_euk"/>
</dbReference>
<dbReference type="Pfam" id="PF01554">
    <property type="entry name" value="MatE"/>
    <property type="match status" value="2"/>
</dbReference>
<comment type="similarity">
    <text evidence="2 6">Belongs to the multi antimicrobial extrusion (MATE) (TC 2.A.66.1) family.</text>
</comment>
<dbReference type="InterPro" id="IPR002528">
    <property type="entry name" value="MATE_fam"/>
</dbReference>
<dbReference type="InParanoid" id="A0A7J7BV37"/>
<dbReference type="Proteomes" id="UP000593562">
    <property type="component" value="Unassembled WGS sequence"/>
</dbReference>
<accession>A0A7J7BV37</accession>
<dbReference type="EMBL" id="JAAARO010000023">
    <property type="protein sequence ID" value="KAF5725760.1"/>
    <property type="molecule type" value="Genomic_DNA"/>
</dbReference>
<dbReference type="CDD" id="cd13132">
    <property type="entry name" value="MATE_eukaryotic"/>
    <property type="match status" value="1"/>
</dbReference>
<dbReference type="GO" id="GO:0042910">
    <property type="term" value="F:xenobiotic transmembrane transporter activity"/>
    <property type="evidence" value="ECO:0007669"/>
    <property type="project" value="InterPro"/>
</dbReference>
<dbReference type="GO" id="GO:0016020">
    <property type="term" value="C:membrane"/>
    <property type="evidence" value="ECO:0007669"/>
    <property type="project" value="UniProtKB-SubCell"/>
</dbReference>
<feature type="transmembrane region" description="Helical" evidence="6">
    <location>
        <begin position="421"/>
        <end position="444"/>
    </location>
</feature>
<feature type="transmembrane region" description="Helical" evidence="6">
    <location>
        <begin position="232"/>
        <end position="253"/>
    </location>
</feature>
<reference evidence="7 8" key="1">
    <citation type="journal article" date="2020" name="Nat. Commun.">
        <title>Genome of Tripterygium wilfordii and identification of cytochrome P450 involved in triptolide biosynthesis.</title>
        <authorList>
            <person name="Tu L."/>
            <person name="Su P."/>
            <person name="Zhang Z."/>
            <person name="Gao L."/>
            <person name="Wang J."/>
            <person name="Hu T."/>
            <person name="Zhou J."/>
            <person name="Zhang Y."/>
            <person name="Zhao Y."/>
            <person name="Liu Y."/>
            <person name="Song Y."/>
            <person name="Tong Y."/>
            <person name="Lu Y."/>
            <person name="Yang J."/>
            <person name="Xu C."/>
            <person name="Jia M."/>
            <person name="Peters R.J."/>
            <person name="Huang L."/>
            <person name="Gao W."/>
        </authorList>
    </citation>
    <scope>NUCLEOTIDE SEQUENCE [LARGE SCALE GENOMIC DNA]</scope>
    <source>
        <strain evidence="8">cv. XIE 37</strain>
        <tissue evidence="7">Leaf</tissue>
    </source>
</reference>
<evidence type="ECO:0000256" key="4">
    <source>
        <dbReference type="ARBA" id="ARBA00022989"/>
    </source>
</evidence>
<comment type="caution">
    <text evidence="7">The sequence shown here is derived from an EMBL/GenBank/DDBJ whole genome shotgun (WGS) entry which is preliminary data.</text>
</comment>